<feature type="region of interest" description="Disordered" evidence="15">
    <location>
        <begin position="1"/>
        <end position="80"/>
    </location>
</feature>
<comment type="catalytic activity">
    <reaction evidence="10">
        <text>L-seryl-[protein] + ATP = O-phospho-L-seryl-[protein] + ADP + H(+)</text>
        <dbReference type="Rhea" id="RHEA:17989"/>
        <dbReference type="Rhea" id="RHEA-COMP:9863"/>
        <dbReference type="Rhea" id="RHEA-COMP:11604"/>
        <dbReference type="ChEBI" id="CHEBI:15378"/>
        <dbReference type="ChEBI" id="CHEBI:29999"/>
        <dbReference type="ChEBI" id="CHEBI:30616"/>
        <dbReference type="ChEBI" id="CHEBI:83421"/>
        <dbReference type="ChEBI" id="CHEBI:456216"/>
        <dbReference type="EC" id="2.7.12.2"/>
    </reaction>
</comment>
<keyword evidence="1 14" id="KW-0723">Serine/threonine-protein kinase</keyword>
<feature type="compositionally biased region" description="Polar residues" evidence="15">
    <location>
        <begin position="50"/>
        <end position="59"/>
    </location>
</feature>
<evidence type="ECO:0000259" key="16">
    <source>
        <dbReference type="PROSITE" id="PS50011"/>
    </source>
</evidence>
<dbReference type="PANTHER" id="PTHR48013:SF15">
    <property type="entry name" value="DUAL SPECIFICITY MITOGEN-ACTIVATED PROTEIN KINASE KINASE 4"/>
    <property type="match status" value="1"/>
</dbReference>
<evidence type="ECO:0000256" key="4">
    <source>
        <dbReference type="ARBA" id="ARBA00022741"/>
    </source>
</evidence>
<keyword evidence="2" id="KW-0597">Phosphoprotein</keyword>
<protein>
    <recommendedName>
        <fullName evidence="9">mitogen-activated protein kinase kinase</fullName>
        <ecNumber evidence="9">2.7.12.2</ecNumber>
    </recommendedName>
</protein>
<dbReference type="InterPro" id="IPR000719">
    <property type="entry name" value="Prot_kinase_dom"/>
</dbReference>
<comment type="catalytic activity">
    <reaction evidence="12">
        <text>L-tyrosyl-[protein] + ATP = O-phospho-L-tyrosyl-[protein] + ADP + H(+)</text>
        <dbReference type="Rhea" id="RHEA:10596"/>
        <dbReference type="Rhea" id="RHEA-COMP:10136"/>
        <dbReference type="Rhea" id="RHEA-COMP:20101"/>
        <dbReference type="ChEBI" id="CHEBI:15378"/>
        <dbReference type="ChEBI" id="CHEBI:30616"/>
        <dbReference type="ChEBI" id="CHEBI:46858"/>
        <dbReference type="ChEBI" id="CHEBI:61978"/>
        <dbReference type="ChEBI" id="CHEBI:456216"/>
        <dbReference type="EC" id="2.7.12.2"/>
    </reaction>
</comment>
<name>F6XXW0_CIOIN</name>
<dbReference type="PROSITE" id="PS00108">
    <property type="entry name" value="PROTEIN_KINASE_ST"/>
    <property type="match status" value="1"/>
</dbReference>
<feature type="compositionally biased region" description="Polar residues" evidence="15">
    <location>
        <begin position="112"/>
        <end position="121"/>
    </location>
</feature>
<organism evidence="17 18">
    <name type="scientific">Ciona intestinalis</name>
    <name type="common">Transparent sea squirt</name>
    <name type="synonym">Ascidia intestinalis</name>
    <dbReference type="NCBI Taxonomy" id="7719"/>
    <lineage>
        <taxon>Eukaryota</taxon>
        <taxon>Metazoa</taxon>
        <taxon>Chordata</taxon>
        <taxon>Tunicata</taxon>
        <taxon>Ascidiacea</taxon>
        <taxon>Phlebobranchia</taxon>
        <taxon>Cionidae</taxon>
        <taxon>Ciona</taxon>
    </lineage>
</organism>
<dbReference type="GO" id="GO:0005524">
    <property type="term" value="F:ATP binding"/>
    <property type="evidence" value="ECO:0007669"/>
    <property type="project" value="UniProtKB-UniRule"/>
</dbReference>
<reference evidence="17" key="4">
    <citation type="submission" date="2025-09" db="UniProtKB">
        <authorList>
            <consortium name="Ensembl"/>
        </authorList>
    </citation>
    <scope>IDENTIFICATION</scope>
</reference>
<dbReference type="GO" id="GO:0005829">
    <property type="term" value="C:cytosol"/>
    <property type="evidence" value="ECO:0007669"/>
    <property type="project" value="UniProtKB-ARBA"/>
</dbReference>
<evidence type="ECO:0000313" key="17">
    <source>
        <dbReference type="Ensembl" id="ENSCINP00000015099.3"/>
    </source>
</evidence>
<feature type="compositionally biased region" description="Polar residues" evidence="15">
    <location>
        <begin position="70"/>
        <end position="80"/>
    </location>
</feature>
<reference evidence="17" key="3">
    <citation type="submission" date="2025-08" db="UniProtKB">
        <authorList>
            <consortium name="Ensembl"/>
        </authorList>
    </citation>
    <scope>IDENTIFICATION</scope>
</reference>
<keyword evidence="4 13" id="KW-0547">Nucleotide-binding</keyword>
<dbReference type="SUPFAM" id="SSF56112">
    <property type="entry name" value="Protein kinase-like (PK-like)"/>
    <property type="match status" value="1"/>
</dbReference>
<keyword evidence="7" id="KW-0829">Tyrosine-protein kinase</keyword>
<dbReference type="CDD" id="cd06616">
    <property type="entry name" value="PKc_MKK4"/>
    <property type="match status" value="1"/>
</dbReference>
<dbReference type="GO" id="GO:0004708">
    <property type="term" value="F:MAP kinase kinase activity"/>
    <property type="evidence" value="ECO:0000318"/>
    <property type="project" value="GO_Central"/>
</dbReference>
<comment type="catalytic activity">
    <reaction evidence="11">
        <text>L-threonyl-[protein] + ATP = O-phospho-L-threonyl-[protein] + ADP + H(+)</text>
        <dbReference type="Rhea" id="RHEA:46608"/>
        <dbReference type="Rhea" id="RHEA-COMP:11060"/>
        <dbReference type="Rhea" id="RHEA-COMP:11605"/>
        <dbReference type="ChEBI" id="CHEBI:15378"/>
        <dbReference type="ChEBI" id="CHEBI:30013"/>
        <dbReference type="ChEBI" id="CHEBI:30616"/>
        <dbReference type="ChEBI" id="CHEBI:61977"/>
        <dbReference type="ChEBI" id="CHEBI:456216"/>
        <dbReference type="EC" id="2.7.12.2"/>
    </reaction>
</comment>
<evidence type="ECO:0000256" key="11">
    <source>
        <dbReference type="ARBA" id="ARBA00049299"/>
    </source>
</evidence>
<evidence type="ECO:0000256" key="15">
    <source>
        <dbReference type="SAM" id="MobiDB-lite"/>
    </source>
</evidence>
<dbReference type="EMBL" id="EAAA01002706">
    <property type="status" value="NOT_ANNOTATED_CDS"/>
    <property type="molecule type" value="Genomic_DNA"/>
</dbReference>
<reference evidence="18" key="1">
    <citation type="journal article" date="2002" name="Science">
        <title>The draft genome of Ciona intestinalis: insights into chordate and vertebrate origins.</title>
        <authorList>
            <person name="Dehal P."/>
            <person name="Satou Y."/>
            <person name="Campbell R.K."/>
            <person name="Chapman J."/>
            <person name="Degnan B."/>
            <person name="De Tomaso A."/>
            <person name="Davidson B."/>
            <person name="Di Gregorio A."/>
            <person name="Gelpke M."/>
            <person name="Goodstein D.M."/>
            <person name="Harafuji N."/>
            <person name="Hastings K.E."/>
            <person name="Ho I."/>
            <person name="Hotta K."/>
            <person name="Huang W."/>
            <person name="Kawashima T."/>
            <person name="Lemaire P."/>
            <person name="Martinez D."/>
            <person name="Meinertzhagen I.A."/>
            <person name="Necula S."/>
            <person name="Nonaka M."/>
            <person name="Putnam N."/>
            <person name="Rash S."/>
            <person name="Saiga H."/>
            <person name="Satake M."/>
            <person name="Terry A."/>
            <person name="Yamada L."/>
            <person name="Wang H.G."/>
            <person name="Awazu S."/>
            <person name="Azumi K."/>
            <person name="Boore J."/>
            <person name="Branno M."/>
            <person name="Chin-Bow S."/>
            <person name="DeSantis R."/>
            <person name="Doyle S."/>
            <person name="Francino P."/>
            <person name="Keys D.N."/>
            <person name="Haga S."/>
            <person name="Hayashi H."/>
            <person name="Hino K."/>
            <person name="Imai K.S."/>
            <person name="Inaba K."/>
            <person name="Kano S."/>
            <person name="Kobayashi K."/>
            <person name="Kobayashi M."/>
            <person name="Lee B.I."/>
            <person name="Makabe K.W."/>
            <person name="Manohar C."/>
            <person name="Matassi G."/>
            <person name="Medina M."/>
            <person name="Mochizuki Y."/>
            <person name="Mount S."/>
            <person name="Morishita T."/>
            <person name="Miura S."/>
            <person name="Nakayama A."/>
            <person name="Nishizaka S."/>
            <person name="Nomoto H."/>
            <person name="Ohta F."/>
            <person name="Oishi K."/>
            <person name="Rigoutsos I."/>
            <person name="Sano M."/>
            <person name="Sasaki A."/>
            <person name="Sasakura Y."/>
            <person name="Shoguchi E."/>
            <person name="Shin-i T."/>
            <person name="Spagnuolo A."/>
            <person name="Stainier D."/>
            <person name="Suzuki M.M."/>
            <person name="Tassy O."/>
            <person name="Takatori N."/>
            <person name="Tokuoka M."/>
            <person name="Yagi K."/>
            <person name="Yoshizaki F."/>
            <person name="Wada S."/>
            <person name="Zhang C."/>
            <person name="Hyatt P.D."/>
            <person name="Larimer F."/>
            <person name="Detter C."/>
            <person name="Doggett N."/>
            <person name="Glavina T."/>
            <person name="Hawkins T."/>
            <person name="Richardson P."/>
            <person name="Lucas S."/>
            <person name="Kohara Y."/>
            <person name="Levine M."/>
            <person name="Satoh N."/>
            <person name="Rokhsar D.S."/>
        </authorList>
    </citation>
    <scope>NUCLEOTIDE SEQUENCE [LARGE SCALE GENOMIC DNA]</scope>
</reference>
<keyword evidence="5" id="KW-0418">Kinase</keyword>
<dbReference type="OMA" id="FINMLTI"/>
<evidence type="ECO:0000256" key="9">
    <source>
        <dbReference type="ARBA" id="ARBA00038999"/>
    </source>
</evidence>
<dbReference type="Gene3D" id="3.30.200.20">
    <property type="entry name" value="Phosphorylase Kinase, domain 1"/>
    <property type="match status" value="1"/>
</dbReference>
<evidence type="ECO:0000256" key="3">
    <source>
        <dbReference type="ARBA" id="ARBA00022679"/>
    </source>
</evidence>
<keyword evidence="6 13" id="KW-0067">ATP-binding</keyword>
<dbReference type="PROSITE" id="PS50011">
    <property type="entry name" value="PROTEIN_KINASE_DOM"/>
    <property type="match status" value="1"/>
</dbReference>
<feature type="binding site" evidence="13">
    <location>
        <position position="198"/>
    </location>
    <ligand>
        <name>ATP</name>
        <dbReference type="ChEBI" id="CHEBI:30616"/>
    </ligand>
</feature>
<dbReference type="InParanoid" id="F6XXW0"/>
<accession>F6XXW0</accession>
<dbReference type="STRING" id="7719.ENSCINP00000015099"/>
<feature type="domain" description="Protein kinase" evidence="16">
    <location>
        <begin position="169"/>
        <end position="436"/>
    </location>
</feature>
<evidence type="ECO:0000256" key="10">
    <source>
        <dbReference type="ARBA" id="ARBA00049014"/>
    </source>
</evidence>
<dbReference type="GO" id="GO:0033554">
    <property type="term" value="P:cellular response to stress"/>
    <property type="evidence" value="ECO:0007669"/>
    <property type="project" value="UniProtKB-ARBA"/>
</dbReference>
<feature type="compositionally biased region" description="Polar residues" evidence="15">
    <location>
        <begin position="1"/>
        <end position="10"/>
    </location>
</feature>
<dbReference type="FunFam" id="3.30.200.20:FF:000126">
    <property type="entry name" value="Dual specificity mitogen-activated protein kinase kinase 4"/>
    <property type="match status" value="1"/>
</dbReference>
<dbReference type="GO" id="GO:0004713">
    <property type="term" value="F:protein tyrosine kinase activity"/>
    <property type="evidence" value="ECO:0007669"/>
    <property type="project" value="UniProtKB-KW"/>
</dbReference>
<dbReference type="EC" id="2.7.12.2" evidence="9"/>
<evidence type="ECO:0000256" key="5">
    <source>
        <dbReference type="ARBA" id="ARBA00022777"/>
    </source>
</evidence>
<dbReference type="GO" id="GO:0000165">
    <property type="term" value="P:MAPK cascade"/>
    <property type="evidence" value="ECO:0000318"/>
    <property type="project" value="GO_Central"/>
</dbReference>
<dbReference type="PANTHER" id="PTHR48013">
    <property type="entry name" value="DUAL SPECIFICITY MITOGEN-ACTIVATED PROTEIN KINASE KINASE 5-RELATED"/>
    <property type="match status" value="1"/>
</dbReference>
<dbReference type="InterPro" id="IPR011009">
    <property type="entry name" value="Kinase-like_dom_sf"/>
</dbReference>
<dbReference type="PROSITE" id="PS00107">
    <property type="entry name" value="PROTEIN_KINASE_ATP"/>
    <property type="match status" value="1"/>
</dbReference>
<reference evidence="17" key="2">
    <citation type="journal article" date="2008" name="Genome Biol.">
        <title>Improved genome assembly and evidence-based global gene model set for the chordate Ciona intestinalis: new insight into intron and operon populations.</title>
        <authorList>
            <person name="Satou Y."/>
            <person name="Mineta K."/>
            <person name="Ogasawara M."/>
            <person name="Sasakura Y."/>
            <person name="Shoguchi E."/>
            <person name="Ueno K."/>
            <person name="Yamada L."/>
            <person name="Matsumoto J."/>
            <person name="Wasserscheid J."/>
            <person name="Dewar K."/>
            <person name="Wiley G.B."/>
            <person name="Macmil S.L."/>
            <person name="Roe B.A."/>
            <person name="Zeller R.W."/>
            <person name="Hastings K.E."/>
            <person name="Lemaire P."/>
            <person name="Lindquist E."/>
            <person name="Endo T."/>
            <person name="Hotta K."/>
            <person name="Inaba K."/>
        </authorList>
    </citation>
    <scope>NUCLEOTIDE SEQUENCE [LARGE SCALE GENOMIC DNA]</scope>
    <source>
        <strain evidence="17">wild type</strain>
    </source>
</reference>
<dbReference type="GeneTree" id="ENSGT00940000154744"/>
<evidence type="ECO:0000313" key="18">
    <source>
        <dbReference type="Proteomes" id="UP000008144"/>
    </source>
</evidence>
<evidence type="ECO:0000256" key="12">
    <source>
        <dbReference type="ARBA" id="ARBA00051693"/>
    </source>
</evidence>
<sequence>MSNNNPTRSRPQGFFNMNPPSNTQGHQAMEDDLPPGSTPTQFSHARPNIPSMSLGQFNPYSGGGVIAPQRKTTASRSKSNQSLNFAFAPAQSASSPAIDNLSFRGASPISTSYSTDSGRFVSSSSSAASIGTPSRITPEHIIRTYSEESVGKLKIEPYNEAFDFVASDLRDLGEIGRGAFGAVNRMMHRDSSTEMAVKRIRSTVDEKEQKQLLMDLDVVMRSNDCPYIVKFYGALFWEGDCWICMELMSTSLDKFYRFVYLRERKRIPEEILGKIAMATVKALHYLKEKLQIIHRDVKPSNILIDRGGNIKLCDFGISGHLVNSIARTRDAGCRPYMAPERIDTSRSRNGYDVRSDVWSLGITLIELATGKFPYPKWNNVFDQLTQVVKGDPPKLRNDLANGLTFSPGFTDFINMLTIADSEQRPKYGRLLATPYMQQIERQHVYVANYFCDVLNRMTDADFHTGAVGDEPFRDS</sequence>
<dbReference type="Ensembl" id="ENSCINT00000015099.3">
    <property type="protein sequence ID" value="ENSCINP00000015099.3"/>
    <property type="gene ID" value="ENSCING00000007349.3"/>
</dbReference>
<keyword evidence="3" id="KW-0808">Transferase</keyword>
<proteinExistence type="inferred from homology"/>
<evidence type="ECO:0000256" key="1">
    <source>
        <dbReference type="ARBA" id="ARBA00022527"/>
    </source>
</evidence>
<evidence type="ECO:0000256" key="2">
    <source>
        <dbReference type="ARBA" id="ARBA00022553"/>
    </source>
</evidence>
<evidence type="ECO:0000256" key="6">
    <source>
        <dbReference type="ARBA" id="ARBA00022840"/>
    </source>
</evidence>
<dbReference type="Proteomes" id="UP000008144">
    <property type="component" value="Chromosome 8"/>
</dbReference>
<dbReference type="FunCoup" id="F6XXW0">
    <property type="interactions" value="305"/>
</dbReference>
<evidence type="ECO:0000256" key="14">
    <source>
        <dbReference type="RuleBase" id="RU000304"/>
    </source>
</evidence>
<dbReference type="Pfam" id="PF00069">
    <property type="entry name" value="Pkinase"/>
    <property type="match status" value="1"/>
</dbReference>
<comment type="similarity">
    <text evidence="8">Belongs to the protein kinase superfamily. STE Ser/Thr protein kinase family. MAP kinase kinase subfamily.</text>
</comment>
<dbReference type="Gene3D" id="1.10.510.10">
    <property type="entry name" value="Transferase(Phosphotransferase) domain 1"/>
    <property type="match status" value="1"/>
</dbReference>
<dbReference type="HOGENOM" id="CLU_000288_63_23_1"/>
<dbReference type="InterPro" id="IPR017441">
    <property type="entry name" value="Protein_kinase_ATP_BS"/>
</dbReference>
<evidence type="ECO:0000256" key="7">
    <source>
        <dbReference type="ARBA" id="ARBA00023137"/>
    </source>
</evidence>
<dbReference type="GO" id="GO:0004674">
    <property type="term" value="F:protein serine/threonine kinase activity"/>
    <property type="evidence" value="ECO:0007669"/>
    <property type="project" value="UniProtKB-KW"/>
</dbReference>
<dbReference type="InterPro" id="IPR008271">
    <property type="entry name" value="Ser/Thr_kinase_AS"/>
</dbReference>
<evidence type="ECO:0000256" key="13">
    <source>
        <dbReference type="PROSITE-ProRule" id="PRU10141"/>
    </source>
</evidence>
<dbReference type="SMART" id="SM00220">
    <property type="entry name" value="S_TKc"/>
    <property type="match status" value="1"/>
</dbReference>
<feature type="region of interest" description="Disordered" evidence="15">
    <location>
        <begin position="112"/>
        <end position="132"/>
    </location>
</feature>
<keyword evidence="18" id="KW-1185">Reference proteome</keyword>
<evidence type="ECO:0000256" key="8">
    <source>
        <dbReference type="ARBA" id="ARBA00038035"/>
    </source>
</evidence>
<dbReference type="FunFam" id="1.10.510.10:FF:000090">
    <property type="entry name" value="Dual specificity mitogen-activated protein kinase kinase 4"/>
    <property type="match status" value="1"/>
</dbReference>
<dbReference type="AlphaFoldDB" id="F6XXW0"/>